<dbReference type="PANTHER" id="PTHR42916">
    <property type="entry name" value="2-SUCCINYL-5-ENOLPYRUVYL-6-HYDROXY-3-CYCLOHEXENE-1-CARBOXYLATE SYNTHASE"/>
    <property type="match status" value="1"/>
</dbReference>
<evidence type="ECO:0000313" key="2">
    <source>
        <dbReference type="EMBL" id="SVC42352.1"/>
    </source>
</evidence>
<dbReference type="InterPro" id="IPR012001">
    <property type="entry name" value="Thiamin_PyroP_enz_TPP-bd_dom"/>
</dbReference>
<dbReference type="SUPFAM" id="SSF52518">
    <property type="entry name" value="Thiamin diphosphate-binding fold (THDP-binding)"/>
    <property type="match status" value="1"/>
</dbReference>
<dbReference type="AlphaFoldDB" id="A0A382M4S5"/>
<dbReference type="CDD" id="cd07037">
    <property type="entry name" value="TPP_PYR_MenD"/>
    <property type="match status" value="1"/>
</dbReference>
<organism evidence="2">
    <name type="scientific">marine metagenome</name>
    <dbReference type="NCBI Taxonomy" id="408172"/>
    <lineage>
        <taxon>unclassified sequences</taxon>
        <taxon>metagenomes</taxon>
        <taxon>ecological metagenomes</taxon>
    </lineage>
</organism>
<proteinExistence type="predicted"/>
<dbReference type="EMBL" id="UINC01090423">
    <property type="protein sequence ID" value="SVC42352.1"/>
    <property type="molecule type" value="Genomic_DNA"/>
</dbReference>
<dbReference type="Pfam" id="PF02776">
    <property type="entry name" value="TPP_enzyme_N"/>
    <property type="match status" value="1"/>
</dbReference>
<feature type="non-terminal residue" evidence="2">
    <location>
        <position position="200"/>
    </location>
</feature>
<sequence length="200" mass="21968">MGDYVSSVTLKNTQHINDLVGLCAQFGVEKAVVCPGSRCAPLLIGLGKHSDIETISVTDERSAGFIALGLAQQSDRPVVLVCTSGTAAQNFAPAVTEAYYQHVSLIVLTADRPAEWIDQWDGQTIHQNNLYEPHVKRSFIYDEGNIEVGEESLTLALDGARGPVHLNIPIREPFYPDSFEEIRFNAKAQSAQRKNKSKIE</sequence>
<evidence type="ECO:0000259" key="1">
    <source>
        <dbReference type="Pfam" id="PF02776"/>
    </source>
</evidence>
<protein>
    <recommendedName>
        <fullName evidence="1">Thiamine pyrophosphate enzyme N-terminal TPP-binding domain-containing protein</fullName>
    </recommendedName>
</protein>
<dbReference type="InterPro" id="IPR029061">
    <property type="entry name" value="THDP-binding"/>
</dbReference>
<dbReference type="PANTHER" id="PTHR42916:SF1">
    <property type="entry name" value="PROTEIN PHYLLO, CHLOROPLASTIC"/>
    <property type="match status" value="1"/>
</dbReference>
<gene>
    <name evidence="2" type="ORF">METZ01_LOCUS295206</name>
</gene>
<accession>A0A382M4S5</accession>
<dbReference type="GO" id="GO:0030976">
    <property type="term" value="F:thiamine pyrophosphate binding"/>
    <property type="evidence" value="ECO:0007669"/>
    <property type="project" value="InterPro"/>
</dbReference>
<dbReference type="Gene3D" id="3.40.50.970">
    <property type="match status" value="1"/>
</dbReference>
<feature type="domain" description="Thiamine pyrophosphate enzyme N-terminal TPP-binding" evidence="1">
    <location>
        <begin position="19"/>
        <end position="127"/>
    </location>
</feature>
<name>A0A382M4S5_9ZZZZ</name>
<reference evidence="2" key="1">
    <citation type="submission" date="2018-05" db="EMBL/GenBank/DDBJ databases">
        <authorList>
            <person name="Lanie J.A."/>
            <person name="Ng W.-L."/>
            <person name="Kazmierczak K.M."/>
            <person name="Andrzejewski T.M."/>
            <person name="Davidsen T.M."/>
            <person name="Wayne K.J."/>
            <person name="Tettelin H."/>
            <person name="Glass J.I."/>
            <person name="Rusch D."/>
            <person name="Podicherti R."/>
            <person name="Tsui H.-C.T."/>
            <person name="Winkler M.E."/>
        </authorList>
    </citation>
    <scope>NUCLEOTIDE SEQUENCE</scope>
</reference>